<sequence length="117" mass="12464">MAGPTATVWAVVRRAGPQVIALAGKRLHSFPVQQLGLIPGGVNRGNEMRRALVVFAALVGAAAAQPAQAATIVVFTNPETLEQRMVVVDRDGPDRLFMCMLPPGEAGCHQLPVKRRT</sequence>
<dbReference type="RefSeq" id="WP_187715277.1">
    <property type="nucleotide sequence ID" value="NZ_CP060780.1"/>
</dbReference>
<protein>
    <submittedName>
        <fullName evidence="1">Uncharacterized protein</fullName>
    </submittedName>
</protein>
<reference evidence="1 2" key="1">
    <citation type="submission" date="2020-08" db="EMBL/GenBank/DDBJ databases">
        <title>Genome sequence of Sphingomonas daechungensis KACC 18115T.</title>
        <authorList>
            <person name="Hyun D.-W."/>
            <person name="Bae J.-W."/>
        </authorList>
    </citation>
    <scope>NUCLEOTIDE SEQUENCE [LARGE SCALE GENOMIC DNA]</scope>
    <source>
        <strain evidence="1 2">KACC 18115</strain>
    </source>
</reference>
<dbReference type="Proteomes" id="UP000516134">
    <property type="component" value="Chromosome"/>
</dbReference>
<proteinExistence type="predicted"/>
<dbReference type="EMBL" id="CP060780">
    <property type="protein sequence ID" value="QNP43852.1"/>
    <property type="molecule type" value="Genomic_DNA"/>
</dbReference>
<accession>A0ABX6T1W7</accession>
<evidence type="ECO:0000313" key="2">
    <source>
        <dbReference type="Proteomes" id="UP000516134"/>
    </source>
</evidence>
<keyword evidence="2" id="KW-1185">Reference proteome</keyword>
<name>A0ABX6T1W7_9SPHN</name>
<gene>
    <name evidence="1" type="ORF">H9L15_04230</name>
</gene>
<organism evidence="1 2">
    <name type="scientific">Sphingomonas daechungensis</name>
    <dbReference type="NCBI Taxonomy" id="1176646"/>
    <lineage>
        <taxon>Bacteria</taxon>
        <taxon>Pseudomonadati</taxon>
        <taxon>Pseudomonadota</taxon>
        <taxon>Alphaproteobacteria</taxon>
        <taxon>Sphingomonadales</taxon>
        <taxon>Sphingomonadaceae</taxon>
        <taxon>Sphingomonas</taxon>
    </lineage>
</organism>
<evidence type="ECO:0000313" key="1">
    <source>
        <dbReference type="EMBL" id="QNP43852.1"/>
    </source>
</evidence>